<protein>
    <recommendedName>
        <fullName evidence="5">DUF2512 family protein</fullName>
    </recommendedName>
</protein>
<reference evidence="3" key="1">
    <citation type="journal article" date="2014" name="Int. J. Syst. Evol. Microbiol.">
        <title>Complete genome sequence of Corynebacterium casei LMG S-19264T (=DSM 44701T), isolated from a smear-ripened cheese.</title>
        <authorList>
            <consortium name="US DOE Joint Genome Institute (JGI-PGF)"/>
            <person name="Walter F."/>
            <person name="Albersmeier A."/>
            <person name="Kalinowski J."/>
            <person name="Ruckert C."/>
        </authorList>
    </citation>
    <scope>NUCLEOTIDE SEQUENCE</scope>
    <source>
        <strain evidence="3">CGMCC 1.12754</strain>
    </source>
</reference>
<sequence length="150" mass="16912">MDHLKTLGIKFIVTGIAVYSLFGILFNTTLINLFFISLLVTGISYLIGDLYILRRFNTFIAIIADYVLAFLSLWILGSLFLTQAGLPILALSAMAAFFITLCEPFIHTYIKENFSSDEGRNIQVRKDLQTEFSEELDGNSAGKKQKRNDE</sequence>
<gene>
    <name evidence="3" type="ORF">GCM10011398_15530</name>
</gene>
<comment type="caution">
    <text evidence="3">The sequence shown here is derived from an EMBL/GenBank/DDBJ whole genome shotgun (WGS) entry which is preliminary data.</text>
</comment>
<keyword evidence="4" id="KW-1185">Reference proteome</keyword>
<accession>A0A917M1V2</accession>
<feature type="transmembrane region" description="Helical" evidence="2">
    <location>
        <begin position="59"/>
        <end position="80"/>
    </location>
</feature>
<keyword evidence="2" id="KW-0472">Membrane</keyword>
<name>A0A917M1V2_9BACI</name>
<keyword evidence="2" id="KW-1133">Transmembrane helix</keyword>
<dbReference type="InterPro" id="IPR019649">
    <property type="entry name" value="DUF2512"/>
</dbReference>
<proteinExistence type="predicted"/>
<keyword evidence="2" id="KW-0812">Transmembrane</keyword>
<evidence type="ECO:0000313" key="4">
    <source>
        <dbReference type="Proteomes" id="UP000622860"/>
    </source>
</evidence>
<evidence type="ECO:0000256" key="1">
    <source>
        <dbReference type="SAM" id="MobiDB-lite"/>
    </source>
</evidence>
<organism evidence="3 4">
    <name type="scientific">Virgibacillus oceani</name>
    <dbReference type="NCBI Taxonomy" id="1479511"/>
    <lineage>
        <taxon>Bacteria</taxon>
        <taxon>Bacillati</taxon>
        <taxon>Bacillota</taxon>
        <taxon>Bacilli</taxon>
        <taxon>Bacillales</taxon>
        <taxon>Bacillaceae</taxon>
        <taxon>Virgibacillus</taxon>
    </lineage>
</organism>
<dbReference type="Pfam" id="PF10710">
    <property type="entry name" value="DUF2512"/>
    <property type="match status" value="1"/>
</dbReference>
<reference evidence="3" key="2">
    <citation type="submission" date="2020-09" db="EMBL/GenBank/DDBJ databases">
        <authorList>
            <person name="Sun Q."/>
            <person name="Zhou Y."/>
        </authorList>
    </citation>
    <scope>NUCLEOTIDE SEQUENCE</scope>
    <source>
        <strain evidence="3">CGMCC 1.12754</strain>
    </source>
</reference>
<evidence type="ECO:0000256" key="2">
    <source>
        <dbReference type="SAM" id="Phobius"/>
    </source>
</evidence>
<dbReference type="Proteomes" id="UP000622860">
    <property type="component" value="Unassembled WGS sequence"/>
</dbReference>
<feature type="transmembrane region" description="Helical" evidence="2">
    <location>
        <begin position="7"/>
        <end position="26"/>
    </location>
</feature>
<feature type="transmembrane region" description="Helical" evidence="2">
    <location>
        <begin position="86"/>
        <end position="106"/>
    </location>
</feature>
<dbReference type="RefSeq" id="WP_188454804.1">
    <property type="nucleotide sequence ID" value="NZ_BMFR01000004.1"/>
</dbReference>
<feature type="region of interest" description="Disordered" evidence="1">
    <location>
        <begin position="131"/>
        <end position="150"/>
    </location>
</feature>
<evidence type="ECO:0008006" key="5">
    <source>
        <dbReference type="Google" id="ProtNLM"/>
    </source>
</evidence>
<evidence type="ECO:0000313" key="3">
    <source>
        <dbReference type="EMBL" id="GGG72079.1"/>
    </source>
</evidence>
<dbReference type="AlphaFoldDB" id="A0A917M1V2"/>
<dbReference type="EMBL" id="BMFR01000004">
    <property type="protein sequence ID" value="GGG72079.1"/>
    <property type="molecule type" value="Genomic_DNA"/>
</dbReference>
<feature type="transmembrane region" description="Helical" evidence="2">
    <location>
        <begin position="32"/>
        <end position="52"/>
    </location>
</feature>